<proteinExistence type="predicted"/>
<gene>
    <name evidence="3" type="ORF">IKC_04966</name>
</gene>
<reference evidence="3 4" key="1">
    <citation type="submission" date="2012-12" db="EMBL/GenBank/DDBJ databases">
        <title>The Genome Sequence of Bacillus cereus VD184.</title>
        <authorList>
            <consortium name="The Broad Institute Genome Sequencing Platform"/>
            <consortium name="The Broad Institute Genome Sequencing Center for Infectious Disease"/>
            <person name="Feldgarden M."/>
            <person name="Van der Auwera G.A."/>
            <person name="Mahillon J."/>
            <person name="Duprez V."/>
            <person name="Timmery S."/>
            <person name="Mattelet C."/>
            <person name="Dierick K."/>
            <person name="Sun M."/>
            <person name="Yu Z."/>
            <person name="Zhu L."/>
            <person name="Hu X."/>
            <person name="Shank E.B."/>
            <person name="Swiecicka I."/>
            <person name="Hansen B.M."/>
            <person name="Andrup L."/>
            <person name="Walker B."/>
            <person name="Young S.K."/>
            <person name="Zeng Q."/>
            <person name="Gargeya S."/>
            <person name="Fitzgerald M."/>
            <person name="Haas B."/>
            <person name="Abouelleil A."/>
            <person name="Alvarado L."/>
            <person name="Arachchi H.M."/>
            <person name="Berlin A.M."/>
            <person name="Chapman S.B."/>
            <person name="Dewar J."/>
            <person name="Goldberg J."/>
            <person name="Griggs A."/>
            <person name="Gujja S."/>
            <person name="Hansen M."/>
            <person name="Howarth C."/>
            <person name="Imamovic A."/>
            <person name="Larimer J."/>
            <person name="McCowan C."/>
            <person name="Murphy C."/>
            <person name="Neiman D."/>
            <person name="Pearson M."/>
            <person name="Priest M."/>
            <person name="Roberts A."/>
            <person name="Saif S."/>
            <person name="Shea T."/>
            <person name="Sisk P."/>
            <person name="Sykes S."/>
            <person name="Wortman J."/>
            <person name="Nusbaum C."/>
            <person name="Birren B."/>
        </authorList>
    </citation>
    <scope>NUCLEOTIDE SEQUENCE [LARGE SCALE GENOMIC DNA]</scope>
    <source>
        <strain evidence="3 4">VD184</strain>
    </source>
</reference>
<accession>A0A9W5R5H2</accession>
<dbReference type="Gene3D" id="3.30.420.240">
    <property type="match status" value="1"/>
</dbReference>
<feature type="domain" description="Terminase large subunit gp17-like C-terminal" evidence="2">
    <location>
        <begin position="405"/>
        <end position="549"/>
    </location>
</feature>
<dbReference type="InterPro" id="IPR006517">
    <property type="entry name" value="Phage_terminase_lsu-like_C"/>
</dbReference>
<evidence type="ECO:0000256" key="1">
    <source>
        <dbReference type="ARBA" id="ARBA00022612"/>
    </source>
</evidence>
<dbReference type="Proteomes" id="UP000014028">
    <property type="component" value="Unassembled WGS sequence"/>
</dbReference>
<sequence>MAWLDGKWLARQERQQAINDRLLLRKEYERLALKGDLLEHDLTQWEVLEDELEKLQRVHDCEHDVLRFTYEYFSDELNPDNESNLIPAGQTLENAADFHVTLCSLLDDITEGVTKSNVGWSVGRRHAKTAYLSNSYLCHQVVYRLQKYIVEVSETTDVAGDFIKWTVNQLKFNEKLREDFGGILHPKPSMNEVDNKYEFITSTGTKVEAKGIGTQMRGLRHLSERPGLFILDDLESGENTNTPELRAKNLHWFRSEMIEALGFGGICVYMGTIVHYDSLLNHVLTKRKDFISRKFPAILSWSEREDLWEEWRKLYNADEKDAVDQANVFYEANKEEMLRGTKVLWPQAYDYKYFMEKRESMGARAFNQEYLGNPVDEESQVFKPEYFTYWTDKDIENKQLEYFCGIDFAMGKEKGDYSVILTVGRSSNGIFYVVDTFIERVHPDILLQKAVEKSLQYQYSGIAVEAQQAQEWFADKLSQALQQSGYPSATRMKQIKQRTRKALRIESLLPDIQAGRIRFKRDQRLLLEMLEMYPNHNHDDGPDALHMAVSTGISSNVVVRTTGKRMR</sequence>
<comment type="caution">
    <text evidence="3">The sequence shown here is derived from an EMBL/GenBank/DDBJ whole genome shotgun (WGS) entry which is preliminary data.</text>
</comment>
<organism evidence="3 4">
    <name type="scientific">Bacillus cereus VD184</name>
    <dbReference type="NCBI Taxonomy" id="1053242"/>
    <lineage>
        <taxon>Bacteria</taxon>
        <taxon>Bacillati</taxon>
        <taxon>Bacillota</taxon>
        <taxon>Bacilli</taxon>
        <taxon>Bacillales</taxon>
        <taxon>Bacillaceae</taxon>
        <taxon>Bacillus</taxon>
        <taxon>Bacillus cereus group</taxon>
    </lineage>
</organism>
<evidence type="ECO:0000313" key="4">
    <source>
        <dbReference type="Proteomes" id="UP000014028"/>
    </source>
</evidence>
<dbReference type="EMBL" id="AHFK01000060">
    <property type="protein sequence ID" value="EOQ08289.1"/>
    <property type="molecule type" value="Genomic_DNA"/>
</dbReference>
<evidence type="ECO:0000313" key="3">
    <source>
        <dbReference type="EMBL" id="EOQ08289.1"/>
    </source>
</evidence>
<keyword evidence="1" id="KW-1188">Viral release from host cell</keyword>
<name>A0A9W5R5H2_BACCE</name>
<dbReference type="NCBIfam" id="TIGR01630">
    <property type="entry name" value="psiM2_ORF9"/>
    <property type="match status" value="1"/>
</dbReference>
<dbReference type="AlphaFoldDB" id="A0A9W5R5H2"/>
<protein>
    <submittedName>
        <fullName evidence="3">Phage protein</fullName>
    </submittedName>
</protein>
<evidence type="ECO:0000259" key="2">
    <source>
        <dbReference type="Pfam" id="PF17289"/>
    </source>
</evidence>
<dbReference type="Pfam" id="PF17289">
    <property type="entry name" value="Terminase_6C"/>
    <property type="match status" value="1"/>
</dbReference>
<dbReference type="InterPro" id="IPR035421">
    <property type="entry name" value="Terminase_6C"/>
</dbReference>
<dbReference type="RefSeq" id="WP_016123158.1">
    <property type="nucleotide sequence ID" value="NZ_KB976834.1"/>
</dbReference>